<comment type="catalytic activity">
    <reaction evidence="8">
        <text>O-phospho-L-seryl-[protein] + H2O = L-seryl-[protein] + phosphate</text>
        <dbReference type="Rhea" id="RHEA:20629"/>
        <dbReference type="Rhea" id="RHEA-COMP:9863"/>
        <dbReference type="Rhea" id="RHEA-COMP:11604"/>
        <dbReference type="ChEBI" id="CHEBI:15377"/>
        <dbReference type="ChEBI" id="CHEBI:29999"/>
        <dbReference type="ChEBI" id="CHEBI:43474"/>
        <dbReference type="ChEBI" id="CHEBI:83421"/>
        <dbReference type="EC" id="3.1.3.16"/>
    </reaction>
</comment>
<keyword evidence="14" id="KW-1185">Reference proteome</keyword>
<evidence type="ECO:0000256" key="1">
    <source>
        <dbReference type="ARBA" id="ARBA00004123"/>
    </source>
</evidence>
<feature type="domain" description="Tyrosine-protein phosphatase" evidence="11">
    <location>
        <begin position="128"/>
        <end position="269"/>
    </location>
</feature>
<dbReference type="GO" id="GO:0004722">
    <property type="term" value="F:protein serine/threonine phosphatase activity"/>
    <property type="evidence" value="ECO:0007669"/>
    <property type="project" value="UniProtKB-EC"/>
</dbReference>
<dbReference type="EMBL" id="JAUESC010000001">
    <property type="protein sequence ID" value="KAK0607814.1"/>
    <property type="molecule type" value="Genomic_DNA"/>
</dbReference>
<evidence type="ECO:0000256" key="8">
    <source>
        <dbReference type="ARBA" id="ARBA00047761"/>
    </source>
</evidence>
<keyword evidence="7" id="KW-0539">Nucleus</keyword>
<sequence>MIGVIQDSPTGSGISTLIGCSSRRLGVDKRNTVMVRADVAICGGIVLIAIEPGELTSEINHYIVCFFPLKIANFAAAYNICLEGKLKKKELKVFSLPVMAQFDDALRKQMASLVRILNVSVCMRDDKVPCEIEQGLFLGSMGAAGNKDGLKSRNVTHVLTVSNSLSPAHPNDFVYKVVAVADREDTNLSQYFDECIDFIDEAKRQGGGVLVHCFVGRSRSVTIILAYLMKKRGMSFSEALEHVKSRRPQASPNSGFISQLKELEKSLQGVK</sequence>
<dbReference type="Pfam" id="PF00782">
    <property type="entry name" value="DSPc"/>
    <property type="match status" value="1"/>
</dbReference>
<dbReference type="InterPro" id="IPR000340">
    <property type="entry name" value="Dual-sp_phosphatase_cat-dom"/>
</dbReference>
<keyword evidence="4" id="KW-0963">Cytoplasm</keyword>
<dbReference type="Proteomes" id="UP001168877">
    <property type="component" value="Unassembled WGS sequence"/>
</dbReference>
<proteinExistence type="inferred from homology"/>
<evidence type="ECO:0000256" key="6">
    <source>
        <dbReference type="ARBA" id="ARBA00022912"/>
    </source>
</evidence>
<organism evidence="13 14">
    <name type="scientific">Acer saccharum</name>
    <name type="common">Sugar maple</name>
    <dbReference type="NCBI Taxonomy" id="4024"/>
    <lineage>
        <taxon>Eukaryota</taxon>
        <taxon>Viridiplantae</taxon>
        <taxon>Streptophyta</taxon>
        <taxon>Embryophyta</taxon>
        <taxon>Tracheophyta</taxon>
        <taxon>Spermatophyta</taxon>
        <taxon>Magnoliopsida</taxon>
        <taxon>eudicotyledons</taxon>
        <taxon>Gunneridae</taxon>
        <taxon>Pentapetalae</taxon>
        <taxon>rosids</taxon>
        <taxon>malvids</taxon>
        <taxon>Sapindales</taxon>
        <taxon>Sapindaceae</taxon>
        <taxon>Hippocastanoideae</taxon>
        <taxon>Acereae</taxon>
        <taxon>Acer</taxon>
    </lineage>
</organism>
<dbReference type="AlphaFoldDB" id="A0AA39TTU2"/>
<evidence type="ECO:0008006" key="15">
    <source>
        <dbReference type="Google" id="ProtNLM"/>
    </source>
</evidence>
<reference evidence="13" key="1">
    <citation type="journal article" date="2022" name="Plant J.">
        <title>Strategies of tolerance reflected in two North American maple genomes.</title>
        <authorList>
            <person name="McEvoy S.L."/>
            <person name="Sezen U.U."/>
            <person name="Trouern-Trend A."/>
            <person name="McMahon S.M."/>
            <person name="Schaberg P.G."/>
            <person name="Yang J."/>
            <person name="Wegrzyn J.L."/>
            <person name="Swenson N.G."/>
        </authorList>
    </citation>
    <scope>NUCLEOTIDE SEQUENCE</scope>
    <source>
        <strain evidence="13">NS2018</strain>
    </source>
</reference>
<dbReference type="CDD" id="cd14498">
    <property type="entry name" value="DSP"/>
    <property type="match status" value="1"/>
</dbReference>
<dbReference type="GO" id="GO:0017017">
    <property type="term" value="F:MAP kinase tyrosine/serine/threonine phosphatase activity"/>
    <property type="evidence" value="ECO:0007669"/>
    <property type="project" value="TreeGrafter"/>
</dbReference>
<accession>A0AA39TTU2</accession>
<dbReference type="Gene3D" id="3.90.190.10">
    <property type="entry name" value="Protein tyrosine phosphatase superfamily"/>
    <property type="match status" value="1"/>
</dbReference>
<dbReference type="PANTHER" id="PTHR10159">
    <property type="entry name" value="DUAL SPECIFICITY PROTEIN PHOSPHATASE"/>
    <property type="match status" value="1"/>
</dbReference>
<dbReference type="GO" id="GO:0033550">
    <property type="term" value="F:MAP kinase tyrosine phosphatase activity"/>
    <property type="evidence" value="ECO:0007669"/>
    <property type="project" value="TreeGrafter"/>
</dbReference>
<dbReference type="GO" id="GO:0008330">
    <property type="term" value="F:protein tyrosine/threonine phosphatase activity"/>
    <property type="evidence" value="ECO:0007669"/>
    <property type="project" value="TreeGrafter"/>
</dbReference>
<dbReference type="PROSITE" id="PS50054">
    <property type="entry name" value="TYR_PHOSPHATASE_DUAL"/>
    <property type="match status" value="1"/>
</dbReference>
<evidence type="ECO:0000313" key="13">
    <source>
        <dbReference type="EMBL" id="KAK0607814.1"/>
    </source>
</evidence>
<evidence type="ECO:0000256" key="4">
    <source>
        <dbReference type="ARBA" id="ARBA00022490"/>
    </source>
</evidence>
<keyword evidence="6" id="KW-0904">Protein phosphatase</keyword>
<dbReference type="GO" id="GO:0043409">
    <property type="term" value="P:negative regulation of MAPK cascade"/>
    <property type="evidence" value="ECO:0007669"/>
    <property type="project" value="TreeGrafter"/>
</dbReference>
<gene>
    <name evidence="13" type="ORF">LWI29_021001</name>
</gene>
<feature type="domain" description="Tyrosine specific protein phosphatases" evidence="12">
    <location>
        <begin position="190"/>
        <end position="248"/>
    </location>
</feature>
<dbReference type="GO" id="GO:0005634">
    <property type="term" value="C:nucleus"/>
    <property type="evidence" value="ECO:0007669"/>
    <property type="project" value="UniProtKB-SubCell"/>
</dbReference>
<reference evidence="13" key="2">
    <citation type="submission" date="2023-06" db="EMBL/GenBank/DDBJ databases">
        <authorList>
            <person name="Swenson N.G."/>
            <person name="Wegrzyn J.L."/>
            <person name="Mcevoy S.L."/>
        </authorList>
    </citation>
    <scope>NUCLEOTIDE SEQUENCE</scope>
    <source>
        <strain evidence="13">NS2018</strain>
        <tissue evidence="13">Leaf</tissue>
    </source>
</reference>
<comment type="subcellular location">
    <subcellularLocation>
        <location evidence="2">Cytoplasm</location>
    </subcellularLocation>
    <subcellularLocation>
        <location evidence="1">Nucleus</location>
    </subcellularLocation>
</comment>
<dbReference type="InterPro" id="IPR000387">
    <property type="entry name" value="Tyr_Pase_dom"/>
</dbReference>
<evidence type="ECO:0000259" key="11">
    <source>
        <dbReference type="PROSITE" id="PS50054"/>
    </source>
</evidence>
<evidence type="ECO:0000313" key="14">
    <source>
        <dbReference type="Proteomes" id="UP001168877"/>
    </source>
</evidence>
<evidence type="ECO:0000256" key="7">
    <source>
        <dbReference type="ARBA" id="ARBA00023242"/>
    </source>
</evidence>
<comment type="catalytic activity">
    <reaction evidence="10">
        <text>O-phospho-L-tyrosyl-[protein] + H2O = L-tyrosyl-[protein] + phosphate</text>
        <dbReference type="Rhea" id="RHEA:10684"/>
        <dbReference type="Rhea" id="RHEA-COMP:10136"/>
        <dbReference type="Rhea" id="RHEA-COMP:20101"/>
        <dbReference type="ChEBI" id="CHEBI:15377"/>
        <dbReference type="ChEBI" id="CHEBI:43474"/>
        <dbReference type="ChEBI" id="CHEBI:46858"/>
        <dbReference type="ChEBI" id="CHEBI:61978"/>
        <dbReference type="EC" id="3.1.3.48"/>
    </reaction>
</comment>
<evidence type="ECO:0000256" key="10">
    <source>
        <dbReference type="ARBA" id="ARBA00051722"/>
    </source>
</evidence>
<evidence type="ECO:0000256" key="9">
    <source>
        <dbReference type="ARBA" id="ARBA00048336"/>
    </source>
</evidence>
<dbReference type="SUPFAM" id="SSF52799">
    <property type="entry name" value="(Phosphotyrosine protein) phosphatases II"/>
    <property type="match status" value="1"/>
</dbReference>
<evidence type="ECO:0000259" key="12">
    <source>
        <dbReference type="PROSITE" id="PS50056"/>
    </source>
</evidence>
<dbReference type="InterPro" id="IPR029021">
    <property type="entry name" value="Prot-tyrosine_phosphatase-like"/>
</dbReference>
<keyword evidence="5" id="KW-0378">Hydrolase</keyword>
<dbReference type="InterPro" id="IPR020422">
    <property type="entry name" value="TYR_PHOSPHATASE_DUAL_dom"/>
</dbReference>
<evidence type="ECO:0000256" key="5">
    <source>
        <dbReference type="ARBA" id="ARBA00022801"/>
    </source>
</evidence>
<dbReference type="FunFam" id="3.90.190.10:FF:000056">
    <property type="entry name" value="Dual specificity phosphatase 12"/>
    <property type="match status" value="1"/>
</dbReference>
<evidence type="ECO:0000256" key="2">
    <source>
        <dbReference type="ARBA" id="ARBA00004496"/>
    </source>
</evidence>
<dbReference type="GO" id="GO:0005737">
    <property type="term" value="C:cytoplasm"/>
    <property type="evidence" value="ECO:0007669"/>
    <property type="project" value="UniProtKB-SubCell"/>
</dbReference>
<dbReference type="PANTHER" id="PTHR10159:SF511">
    <property type="entry name" value="DUAL SPECIFICITY PROTEIN PHOSPHATASE 1"/>
    <property type="match status" value="1"/>
</dbReference>
<comment type="caution">
    <text evidence="13">The sequence shown here is derived from an EMBL/GenBank/DDBJ whole genome shotgun (WGS) entry which is preliminary data.</text>
</comment>
<dbReference type="SMART" id="SM00195">
    <property type="entry name" value="DSPc"/>
    <property type="match status" value="1"/>
</dbReference>
<dbReference type="PROSITE" id="PS50056">
    <property type="entry name" value="TYR_PHOSPHATASE_2"/>
    <property type="match status" value="1"/>
</dbReference>
<name>A0AA39TTU2_ACESA</name>
<comment type="catalytic activity">
    <reaction evidence="9">
        <text>O-phospho-L-threonyl-[protein] + H2O = L-threonyl-[protein] + phosphate</text>
        <dbReference type="Rhea" id="RHEA:47004"/>
        <dbReference type="Rhea" id="RHEA-COMP:11060"/>
        <dbReference type="Rhea" id="RHEA-COMP:11605"/>
        <dbReference type="ChEBI" id="CHEBI:15377"/>
        <dbReference type="ChEBI" id="CHEBI:30013"/>
        <dbReference type="ChEBI" id="CHEBI:43474"/>
        <dbReference type="ChEBI" id="CHEBI:61977"/>
        <dbReference type="EC" id="3.1.3.16"/>
    </reaction>
</comment>
<comment type="similarity">
    <text evidence="3">Belongs to the protein-tyrosine phosphatase family. Non-receptor class dual specificity subfamily.</text>
</comment>
<protein>
    <recommendedName>
        <fullName evidence="15">Dual specificity protein phosphatase 1</fullName>
    </recommendedName>
</protein>
<evidence type="ECO:0000256" key="3">
    <source>
        <dbReference type="ARBA" id="ARBA00008601"/>
    </source>
</evidence>